<organism evidence="1 2">
    <name type="scientific">Thalassotalea piscium</name>
    <dbReference type="NCBI Taxonomy" id="1230533"/>
    <lineage>
        <taxon>Bacteria</taxon>
        <taxon>Pseudomonadati</taxon>
        <taxon>Pseudomonadota</taxon>
        <taxon>Gammaproteobacteria</taxon>
        <taxon>Alteromonadales</taxon>
        <taxon>Colwelliaceae</taxon>
        <taxon>Thalassotalea</taxon>
    </lineage>
</organism>
<dbReference type="EMBL" id="JACHHU010000008">
    <property type="protein sequence ID" value="MBB6542805.1"/>
    <property type="molecule type" value="Genomic_DNA"/>
</dbReference>
<gene>
    <name evidence="1" type="ORF">HNQ55_001305</name>
</gene>
<dbReference type="RefSeq" id="WP_184423622.1">
    <property type="nucleotide sequence ID" value="NZ_AP027362.1"/>
</dbReference>
<accession>A0A7X0TT78</accession>
<proteinExistence type="predicted"/>
<evidence type="ECO:0000313" key="1">
    <source>
        <dbReference type="EMBL" id="MBB6542805.1"/>
    </source>
</evidence>
<reference evidence="1 2" key="1">
    <citation type="submission" date="2020-08" db="EMBL/GenBank/DDBJ databases">
        <title>Genomic Encyclopedia of Type Strains, Phase IV (KMG-IV): sequencing the most valuable type-strain genomes for metagenomic binning, comparative biology and taxonomic classification.</title>
        <authorList>
            <person name="Goeker M."/>
        </authorList>
    </citation>
    <scope>NUCLEOTIDE SEQUENCE [LARGE SCALE GENOMIC DNA]</scope>
    <source>
        <strain evidence="1 2">DSM 26287</strain>
    </source>
</reference>
<dbReference type="AlphaFoldDB" id="A0A7X0TT78"/>
<name>A0A7X0TT78_9GAMM</name>
<dbReference type="Proteomes" id="UP000537141">
    <property type="component" value="Unassembled WGS sequence"/>
</dbReference>
<evidence type="ECO:0000313" key="2">
    <source>
        <dbReference type="Proteomes" id="UP000537141"/>
    </source>
</evidence>
<protein>
    <submittedName>
        <fullName evidence="1">Uncharacterized protein</fullName>
    </submittedName>
</protein>
<sequence length="120" mass="14039">MKNLLILIVAAAIYLHFYPQPKLESWFEEQKAFVLGEFSDATDTKVRLKSDKIYTDLKPHYNQFSTEELAFIRVVTSDRKSVVSFHKEYCSATKPKRTPKLHNANQTLFCKTINKYQSLF</sequence>
<keyword evidence="2" id="KW-1185">Reference proteome</keyword>
<comment type="caution">
    <text evidence="1">The sequence shown here is derived from an EMBL/GenBank/DDBJ whole genome shotgun (WGS) entry which is preliminary data.</text>
</comment>